<dbReference type="AlphaFoldDB" id="A0A975S380"/>
<evidence type="ECO:0000313" key="3">
    <source>
        <dbReference type="EMBL" id="QWK92929.1"/>
    </source>
</evidence>
<keyword evidence="3" id="KW-0614">Plasmid</keyword>
<evidence type="ECO:0000256" key="1">
    <source>
        <dbReference type="SAM" id="MobiDB-lite"/>
    </source>
</evidence>
<sequence>MKRIVICLVAAVMISGCGGGGGGTALPPGENVVTPEFETYTTAHNGRNRVRSKIAVTPQEQAVLDAFDSPAGGPAGYLSMIDISDTLYDSKMTIEVIAEVDEDGKATRLLRLTADQSEFVNERGGTLIEASGKYYFRGASYAWVAIDDQALLSGYDRDGLVNLVLDFDAQTASINMRTGVQDGSETRVELTGVDLPFNIRTGAYGGDVTIQVLDPALEGEIQGSLRGNVGGTPEYTDNQHDMTTSGLYSGSGTLTDLDGDHTVSVYGIYFGRDPNASP</sequence>
<evidence type="ECO:0000313" key="4">
    <source>
        <dbReference type="Proteomes" id="UP000679352"/>
    </source>
</evidence>
<protein>
    <recommendedName>
        <fullName evidence="5">Viral aspartic protease</fullName>
    </recommendedName>
</protein>
<evidence type="ECO:0008006" key="5">
    <source>
        <dbReference type="Google" id="ProtNLM"/>
    </source>
</evidence>
<evidence type="ECO:0000256" key="2">
    <source>
        <dbReference type="SAM" id="SignalP"/>
    </source>
</evidence>
<geneLocation type="plasmid" evidence="3 4">
    <name>p3</name>
</geneLocation>
<keyword evidence="2" id="KW-0732">Signal</keyword>
<gene>
    <name evidence="3" type="ORF">KM031_20295</name>
</gene>
<dbReference type="RefSeq" id="WP_215507799.1">
    <property type="nucleotide sequence ID" value="NZ_CP076364.1"/>
</dbReference>
<reference evidence="3" key="1">
    <citation type="submission" date="2021-06" db="EMBL/GenBank/DDBJ databases">
        <authorList>
            <person name="Lee C.-S."/>
            <person name="Jin L."/>
        </authorList>
    </citation>
    <scope>NUCLEOTIDE SEQUENCE</scope>
    <source>
        <strain evidence="3">Con5</strain>
        <plasmid evidence="3">p3</plasmid>
    </source>
</reference>
<proteinExistence type="predicted"/>
<feature type="signal peptide" evidence="2">
    <location>
        <begin position="1"/>
        <end position="19"/>
    </location>
</feature>
<accession>A0A975S380</accession>
<dbReference type="Proteomes" id="UP000679352">
    <property type="component" value="Plasmid p3"/>
</dbReference>
<name>A0A975S380_9RHOB</name>
<dbReference type="KEGG" id="gfu:KM031_20295"/>
<keyword evidence="4" id="KW-1185">Reference proteome</keyword>
<dbReference type="PROSITE" id="PS51257">
    <property type="entry name" value="PROKAR_LIPOPROTEIN"/>
    <property type="match status" value="1"/>
</dbReference>
<organism evidence="3 4">
    <name type="scientific">Gemmobacter fulvus</name>
    <dbReference type="NCBI Taxonomy" id="2840474"/>
    <lineage>
        <taxon>Bacteria</taxon>
        <taxon>Pseudomonadati</taxon>
        <taxon>Pseudomonadota</taxon>
        <taxon>Alphaproteobacteria</taxon>
        <taxon>Rhodobacterales</taxon>
        <taxon>Paracoccaceae</taxon>
        <taxon>Gemmobacter</taxon>
    </lineage>
</organism>
<feature type="region of interest" description="Disordered" evidence="1">
    <location>
        <begin position="226"/>
        <end position="246"/>
    </location>
</feature>
<feature type="chain" id="PRO_5037225540" description="Viral aspartic protease" evidence="2">
    <location>
        <begin position="20"/>
        <end position="278"/>
    </location>
</feature>
<dbReference type="EMBL" id="CP076364">
    <property type="protein sequence ID" value="QWK92929.1"/>
    <property type="molecule type" value="Genomic_DNA"/>
</dbReference>